<dbReference type="EMBL" id="SACQ01000002">
    <property type="protein sequence ID" value="RVU31356.1"/>
    <property type="molecule type" value="Genomic_DNA"/>
</dbReference>
<dbReference type="AlphaFoldDB" id="A0A437QA46"/>
<dbReference type="InterPro" id="IPR036895">
    <property type="entry name" value="Uracil-DNA_glycosylase-like_sf"/>
</dbReference>
<evidence type="ECO:0008006" key="3">
    <source>
        <dbReference type="Google" id="ProtNLM"/>
    </source>
</evidence>
<dbReference type="Gene3D" id="3.40.470.10">
    <property type="entry name" value="Uracil-DNA glycosylase-like domain"/>
    <property type="match status" value="1"/>
</dbReference>
<evidence type="ECO:0000313" key="2">
    <source>
        <dbReference type="Proteomes" id="UP000282818"/>
    </source>
</evidence>
<gene>
    <name evidence="1" type="ORF">EOE65_05045</name>
</gene>
<dbReference type="RefSeq" id="WP_127693214.1">
    <property type="nucleotide sequence ID" value="NZ_SACQ01000002.1"/>
</dbReference>
<name>A0A437QA46_9GAMM</name>
<evidence type="ECO:0000313" key="1">
    <source>
        <dbReference type="EMBL" id="RVU31356.1"/>
    </source>
</evidence>
<accession>A0A437QA46</accession>
<dbReference type="Proteomes" id="UP000282818">
    <property type="component" value="Unassembled WGS sequence"/>
</dbReference>
<keyword evidence="2" id="KW-1185">Reference proteome</keyword>
<dbReference type="SUPFAM" id="SSF52141">
    <property type="entry name" value="Uracil-DNA glycosylase-like"/>
    <property type="match status" value="1"/>
</dbReference>
<proteinExistence type="predicted"/>
<comment type="caution">
    <text evidence="1">The sequence shown here is derived from an EMBL/GenBank/DDBJ whole genome shotgun (WGS) entry which is preliminary data.</text>
</comment>
<reference evidence="1 2" key="1">
    <citation type="submission" date="2019-01" db="EMBL/GenBank/DDBJ databases">
        <authorList>
            <person name="Chen W.-M."/>
        </authorList>
    </citation>
    <scope>NUCLEOTIDE SEQUENCE [LARGE SCALE GENOMIC DNA]</scope>
    <source>
        <strain evidence="1 2">HPM-16</strain>
    </source>
</reference>
<protein>
    <recommendedName>
        <fullName evidence="3">Uracil-DNA glycosylase-like domain-containing protein</fullName>
    </recommendedName>
</protein>
<organism evidence="1 2">
    <name type="scientific">Neptunomonas marina</name>
    <dbReference type="NCBI Taxonomy" id="1815562"/>
    <lineage>
        <taxon>Bacteria</taxon>
        <taxon>Pseudomonadati</taxon>
        <taxon>Pseudomonadota</taxon>
        <taxon>Gammaproteobacteria</taxon>
        <taxon>Oceanospirillales</taxon>
        <taxon>Oceanospirillaceae</taxon>
        <taxon>Neptunomonas</taxon>
    </lineage>
</organism>
<sequence length="279" mass="30550">MHSQQRRHQYLAALGVTSWLPRAELAGAKRSADWVHTFLHQDIPWDESDYEESALAEPISHTAPAPVAKSAPVTVASLQLTEPSPSAARVAEASSTKPNLPVADPSQGLAPVALTARQTGTPVAPFRLCFWLFKELWVVDSMPHQGRGQQDPAYQRLCANLVRALGKDAALTVPAYTLTWPMLAGATLDQGLEQARIAVEHKLKKYRQAQPAPKAVVLLGEAAAQLVMQRDEPLDQLRGLAFSYASDINAIASLSLTEMLRIPECKRDVWHDLQPVYQG</sequence>